<keyword evidence="2" id="KW-0677">Repeat</keyword>
<reference evidence="5" key="1">
    <citation type="submission" date="2019-06" db="EMBL/GenBank/DDBJ databases">
        <authorList>
            <person name="Zheng W."/>
        </authorList>
    </citation>
    <scope>NUCLEOTIDE SEQUENCE</scope>
    <source>
        <strain evidence="5">QDHG01</strain>
    </source>
</reference>
<dbReference type="InterPro" id="IPR016024">
    <property type="entry name" value="ARM-type_fold"/>
</dbReference>
<evidence type="ECO:0000256" key="1">
    <source>
        <dbReference type="ARBA" id="ARBA00007657"/>
    </source>
</evidence>
<dbReference type="GO" id="GO:0010265">
    <property type="term" value="P:SCF complex assembly"/>
    <property type="evidence" value="ECO:0007669"/>
    <property type="project" value="InterPro"/>
</dbReference>
<evidence type="ECO:0000313" key="5">
    <source>
        <dbReference type="EMBL" id="TNV72944.1"/>
    </source>
</evidence>
<dbReference type="OrthoDB" id="413498at2759"/>
<dbReference type="PANTHER" id="PTHR12696">
    <property type="entry name" value="TIP120"/>
    <property type="match status" value="1"/>
</dbReference>
<organism evidence="5 6">
    <name type="scientific">Halteria grandinella</name>
    <dbReference type="NCBI Taxonomy" id="5974"/>
    <lineage>
        <taxon>Eukaryota</taxon>
        <taxon>Sar</taxon>
        <taxon>Alveolata</taxon>
        <taxon>Ciliophora</taxon>
        <taxon>Intramacronucleata</taxon>
        <taxon>Spirotrichea</taxon>
        <taxon>Stichotrichia</taxon>
        <taxon>Sporadotrichida</taxon>
        <taxon>Halteriidae</taxon>
        <taxon>Halteria</taxon>
    </lineage>
</organism>
<dbReference type="SUPFAM" id="SSF48371">
    <property type="entry name" value="ARM repeat"/>
    <property type="match status" value="1"/>
</dbReference>
<gene>
    <name evidence="5" type="ORF">FGO68_gene9894</name>
</gene>
<accession>A0A8J8NE17</accession>
<dbReference type="Proteomes" id="UP000785679">
    <property type="component" value="Unassembled WGS sequence"/>
</dbReference>
<name>A0A8J8NE17_HALGN</name>
<dbReference type="AlphaFoldDB" id="A0A8J8NE17"/>
<evidence type="ECO:0000313" key="6">
    <source>
        <dbReference type="Proteomes" id="UP000785679"/>
    </source>
</evidence>
<evidence type="ECO:0000256" key="3">
    <source>
        <dbReference type="ARBA" id="ARBA00022786"/>
    </source>
</evidence>
<evidence type="ECO:0000256" key="2">
    <source>
        <dbReference type="ARBA" id="ARBA00022737"/>
    </source>
</evidence>
<comment type="caution">
    <text evidence="5">The sequence shown here is derived from an EMBL/GenBank/DDBJ whole genome shotgun (WGS) entry which is preliminary data.</text>
</comment>
<evidence type="ECO:0000259" key="4">
    <source>
        <dbReference type="Pfam" id="PF08623"/>
    </source>
</evidence>
<dbReference type="InterPro" id="IPR011989">
    <property type="entry name" value="ARM-like"/>
</dbReference>
<keyword evidence="6" id="KW-1185">Reference proteome</keyword>
<dbReference type="InterPro" id="IPR039852">
    <property type="entry name" value="CAND1/CAND2"/>
</dbReference>
<comment type="similarity">
    <text evidence="1">Belongs to the CAND family.</text>
</comment>
<dbReference type="Pfam" id="PF08623">
    <property type="entry name" value="TIP120"/>
    <property type="match status" value="1"/>
</dbReference>
<dbReference type="EMBL" id="RRYP01020364">
    <property type="protein sequence ID" value="TNV72944.1"/>
    <property type="molecule type" value="Genomic_DNA"/>
</dbReference>
<feature type="domain" description="TATA-binding protein interacting (TIP20)" evidence="4">
    <location>
        <begin position="240"/>
        <end position="394"/>
    </location>
</feature>
<keyword evidence="3" id="KW-0833">Ubl conjugation pathway</keyword>
<dbReference type="Gene3D" id="1.25.10.10">
    <property type="entry name" value="Leucine-rich Repeat Variant"/>
    <property type="match status" value="1"/>
</dbReference>
<dbReference type="InterPro" id="IPR013932">
    <property type="entry name" value="TATA-bd_TIP120"/>
</dbReference>
<protein>
    <recommendedName>
        <fullName evidence="4">TATA-binding protein interacting (TIP20) domain-containing protein</fullName>
    </recommendedName>
</protein>
<proteinExistence type="inferred from homology"/>
<sequence>MALARIAVHHKDANKKHSILNDLKTKIATPGNEVQASLALGELGKLLDLSTVANILNTVSALFKAPDESIRIAASISIGNISVGNPDFFLSKVFSLMDAAESSQKYLFLNTIREIIINNPKSLQQFIDKLLPLLIEQSKNQDEQIRSIVAENLGRLFIHYAVHMNSVLENSFRSPSALERATITKAFKYSSTKECNGHDLGYFTEYLIKMIGDADITVRRYALESLTAITHVHPEAVRNDSEAMQANALQMTRIDPSLIKEVDLGPFKHKIDDGIPIRKAAYALIDTMVERLPERMNSPMVTEVAIRGLEDTAEECMIQSLTLIHRMAAFAPIFVITQIEALIDSFNKQFTKNIGIVGTNDKAKNVMRSIIRVVEQLHRTPEIEGVTKFADFFKEKILDIPAAKDIFQNIATTAQRAVYSEHY</sequence>